<dbReference type="Proteomes" id="UP000215145">
    <property type="component" value="Unassembled WGS sequence"/>
</dbReference>
<protein>
    <submittedName>
        <fullName evidence="1">Uncharacterized protein</fullName>
    </submittedName>
</protein>
<dbReference type="AlphaFoldDB" id="A0A229P2A7"/>
<organism evidence="1 2">
    <name type="scientific">Paenibacillus herberti</name>
    <dbReference type="NCBI Taxonomy" id="1619309"/>
    <lineage>
        <taxon>Bacteria</taxon>
        <taxon>Bacillati</taxon>
        <taxon>Bacillota</taxon>
        <taxon>Bacilli</taxon>
        <taxon>Bacillales</taxon>
        <taxon>Paenibacillaceae</taxon>
        <taxon>Paenibacillus</taxon>
    </lineage>
</organism>
<keyword evidence="2" id="KW-1185">Reference proteome</keyword>
<name>A0A229P2A7_9BACL</name>
<proteinExistence type="predicted"/>
<evidence type="ECO:0000313" key="1">
    <source>
        <dbReference type="EMBL" id="OXM16207.1"/>
    </source>
</evidence>
<dbReference type="EMBL" id="NMUQ01000001">
    <property type="protein sequence ID" value="OXM16207.1"/>
    <property type="molecule type" value="Genomic_DNA"/>
</dbReference>
<gene>
    <name evidence="1" type="ORF">CGZ75_05805</name>
</gene>
<evidence type="ECO:0000313" key="2">
    <source>
        <dbReference type="Proteomes" id="UP000215145"/>
    </source>
</evidence>
<reference evidence="1 2" key="1">
    <citation type="submission" date="2017-07" db="EMBL/GenBank/DDBJ databases">
        <title>Paenibacillus herberti R33 genome sequencing and assembly.</title>
        <authorList>
            <person name="Su W."/>
        </authorList>
    </citation>
    <scope>NUCLEOTIDE SEQUENCE [LARGE SCALE GENOMIC DNA]</scope>
    <source>
        <strain evidence="1 2">R33</strain>
    </source>
</reference>
<comment type="caution">
    <text evidence="1">The sequence shown here is derived from an EMBL/GenBank/DDBJ whole genome shotgun (WGS) entry which is preliminary data.</text>
</comment>
<sequence length="87" mass="10015">MFKKATIDHDVNQEVNSTSNLVFTFEVRCSCRFAYIPLLLLLIHTTFSVLNGDLFELALIEYSEQGQEVRARTVNDKDAKKNVDMQM</sequence>
<accession>A0A229P2A7</accession>